<proteinExistence type="predicted"/>
<dbReference type="InterPro" id="IPR001647">
    <property type="entry name" value="HTH_TetR"/>
</dbReference>
<dbReference type="SUPFAM" id="SSF46689">
    <property type="entry name" value="Homeodomain-like"/>
    <property type="match status" value="1"/>
</dbReference>
<keyword evidence="4" id="KW-0804">Transcription</keyword>
<accession>A0ABN2FJ65</accession>
<dbReference type="PANTHER" id="PTHR47506:SF6">
    <property type="entry name" value="HTH-TYPE TRANSCRIPTIONAL REPRESSOR NEMR"/>
    <property type="match status" value="1"/>
</dbReference>
<feature type="DNA-binding region" description="H-T-H motif" evidence="5">
    <location>
        <begin position="37"/>
        <end position="56"/>
    </location>
</feature>
<dbReference type="EMBL" id="BAAAMU010000041">
    <property type="protein sequence ID" value="GAA1649496.1"/>
    <property type="molecule type" value="Genomic_DNA"/>
</dbReference>
<dbReference type="InterPro" id="IPR036271">
    <property type="entry name" value="Tet_transcr_reg_TetR-rel_C_sf"/>
</dbReference>
<feature type="domain" description="HTH tetR-type" evidence="6">
    <location>
        <begin position="14"/>
        <end position="74"/>
    </location>
</feature>
<sequence>MAREETGRIRRPAAARREQILAVAADAFAIAGFRGTSLAEVAQKVGVSQPGLLHHFSSKEALIIAVLQQRDLQDEQYVEAQFAGTETTTREWLMAFCRRNETQPDLVRLFTVQAAESLDPAHPAHDFFYQRNQRVRNRIAQLIEADQAKGRLLSSLDPAAAAAELVSLMNGLQLQWLRDPAIDMCGLFEASLLRLENHPNTVTPLVEPPQAEA</sequence>
<evidence type="ECO:0000313" key="8">
    <source>
        <dbReference type="Proteomes" id="UP001500064"/>
    </source>
</evidence>
<evidence type="ECO:0000256" key="5">
    <source>
        <dbReference type="PROSITE-ProRule" id="PRU00335"/>
    </source>
</evidence>
<evidence type="ECO:0000313" key="7">
    <source>
        <dbReference type="EMBL" id="GAA1649496.1"/>
    </source>
</evidence>
<reference evidence="7 8" key="1">
    <citation type="journal article" date="2019" name="Int. J. Syst. Evol. Microbiol.">
        <title>The Global Catalogue of Microorganisms (GCM) 10K type strain sequencing project: providing services to taxonomists for standard genome sequencing and annotation.</title>
        <authorList>
            <consortium name="The Broad Institute Genomics Platform"/>
            <consortium name="The Broad Institute Genome Sequencing Center for Infectious Disease"/>
            <person name="Wu L."/>
            <person name="Ma J."/>
        </authorList>
    </citation>
    <scope>NUCLEOTIDE SEQUENCE [LARGE SCALE GENOMIC DNA]</scope>
    <source>
        <strain evidence="7 8">JCM 13929</strain>
    </source>
</reference>
<dbReference type="SUPFAM" id="SSF48498">
    <property type="entry name" value="Tetracyclin repressor-like, C-terminal domain"/>
    <property type="match status" value="1"/>
</dbReference>
<evidence type="ECO:0000256" key="1">
    <source>
        <dbReference type="ARBA" id="ARBA00022491"/>
    </source>
</evidence>
<name>A0ABN2FJ65_9ACTN</name>
<dbReference type="Proteomes" id="UP001500064">
    <property type="component" value="Unassembled WGS sequence"/>
</dbReference>
<dbReference type="InterPro" id="IPR039538">
    <property type="entry name" value="BetI_C"/>
</dbReference>
<dbReference type="PRINTS" id="PR00455">
    <property type="entry name" value="HTHTETR"/>
</dbReference>
<evidence type="ECO:0000256" key="4">
    <source>
        <dbReference type="ARBA" id="ARBA00023163"/>
    </source>
</evidence>
<protein>
    <submittedName>
        <fullName evidence="7">TetR/AcrR family transcriptional regulator</fullName>
    </submittedName>
</protein>
<keyword evidence="3 5" id="KW-0238">DNA-binding</keyword>
<dbReference type="PANTHER" id="PTHR47506">
    <property type="entry name" value="TRANSCRIPTIONAL REGULATORY PROTEIN"/>
    <property type="match status" value="1"/>
</dbReference>
<dbReference type="Pfam" id="PF00440">
    <property type="entry name" value="TetR_N"/>
    <property type="match status" value="1"/>
</dbReference>
<gene>
    <name evidence="7" type="ORF">GCM10009733_053200</name>
</gene>
<dbReference type="PROSITE" id="PS50977">
    <property type="entry name" value="HTH_TETR_2"/>
    <property type="match status" value="1"/>
</dbReference>
<dbReference type="Gene3D" id="1.10.357.10">
    <property type="entry name" value="Tetracycline Repressor, domain 2"/>
    <property type="match status" value="1"/>
</dbReference>
<organism evidence="7 8">
    <name type="scientific">Nonomuraea maheshkhaliensis</name>
    <dbReference type="NCBI Taxonomy" id="419590"/>
    <lineage>
        <taxon>Bacteria</taxon>
        <taxon>Bacillati</taxon>
        <taxon>Actinomycetota</taxon>
        <taxon>Actinomycetes</taxon>
        <taxon>Streptosporangiales</taxon>
        <taxon>Streptosporangiaceae</taxon>
        <taxon>Nonomuraea</taxon>
    </lineage>
</organism>
<dbReference type="InterPro" id="IPR009057">
    <property type="entry name" value="Homeodomain-like_sf"/>
</dbReference>
<keyword evidence="2" id="KW-0805">Transcription regulation</keyword>
<dbReference type="Gene3D" id="1.10.10.60">
    <property type="entry name" value="Homeodomain-like"/>
    <property type="match status" value="1"/>
</dbReference>
<keyword evidence="8" id="KW-1185">Reference proteome</keyword>
<keyword evidence="1" id="KW-0678">Repressor</keyword>
<evidence type="ECO:0000256" key="3">
    <source>
        <dbReference type="ARBA" id="ARBA00023125"/>
    </source>
</evidence>
<evidence type="ECO:0000256" key="2">
    <source>
        <dbReference type="ARBA" id="ARBA00023015"/>
    </source>
</evidence>
<evidence type="ECO:0000259" key="6">
    <source>
        <dbReference type="PROSITE" id="PS50977"/>
    </source>
</evidence>
<comment type="caution">
    <text evidence="7">The sequence shown here is derived from an EMBL/GenBank/DDBJ whole genome shotgun (WGS) entry which is preliminary data.</text>
</comment>
<dbReference type="Pfam" id="PF13977">
    <property type="entry name" value="TetR_C_6"/>
    <property type="match status" value="1"/>
</dbReference>
<dbReference type="RefSeq" id="WP_346109001.1">
    <property type="nucleotide sequence ID" value="NZ_BAAAMU010000041.1"/>
</dbReference>